<dbReference type="PANTHER" id="PTHR13931:SF2">
    <property type="entry name" value="UBIQUITIN CONJUGATION FACTOR E4 B"/>
    <property type="match status" value="1"/>
</dbReference>
<keyword evidence="3" id="KW-1185">Reference proteome</keyword>
<evidence type="ECO:0000313" key="2">
    <source>
        <dbReference type="EMBL" id="VEL13446.1"/>
    </source>
</evidence>
<dbReference type="GO" id="GO:0034450">
    <property type="term" value="F:ubiquitin-ubiquitin ligase activity"/>
    <property type="evidence" value="ECO:0007669"/>
    <property type="project" value="InterPro"/>
</dbReference>
<dbReference type="Gene3D" id="3.30.40.10">
    <property type="entry name" value="Zinc/RING finger domain, C3HC4 (zinc finger)"/>
    <property type="match status" value="1"/>
</dbReference>
<comment type="caution">
    <text evidence="2">The sequence shown here is derived from an EMBL/GenBank/DDBJ whole genome shotgun (WGS) entry which is preliminary data.</text>
</comment>
<dbReference type="Pfam" id="PF04564">
    <property type="entry name" value="U-box"/>
    <property type="match status" value="1"/>
</dbReference>
<dbReference type="GO" id="GO:0000151">
    <property type="term" value="C:ubiquitin ligase complex"/>
    <property type="evidence" value="ECO:0007669"/>
    <property type="project" value="InterPro"/>
</dbReference>
<dbReference type="SUPFAM" id="SSF57850">
    <property type="entry name" value="RING/U-box"/>
    <property type="match status" value="1"/>
</dbReference>
<dbReference type="OrthoDB" id="20295at2759"/>
<dbReference type="GO" id="GO:0005634">
    <property type="term" value="C:nucleus"/>
    <property type="evidence" value="ECO:0007669"/>
    <property type="project" value="TreeGrafter"/>
</dbReference>
<dbReference type="EMBL" id="CAAALY010017810">
    <property type="protein sequence ID" value="VEL13446.1"/>
    <property type="molecule type" value="Genomic_DNA"/>
</dbReference>
<protein>
    <recommendedName>
        <fullName evidence="1">U-box domain-containing protein</fullName>
    </recommendedName>
</protein>
<dbReference type="GO" id="GO:0036503">
    <property type="term" value="P:ERAD pathway"/>
    <property type="evidence" value="ECO:0007669"/>
    <property type="project" value="InterPro"/>
</dbReference>
<name>A0A3S5A2Q4_9PLAT</name>
<dbReference type="GO" id="GO:0000209">
    <property type="term" value="P:protein polyubiquitination"/>
    <property type="evidence" value="ECO:0007669"/>
    <property type="project" value="TreeGrafter"/>
</dbReference>
<feature type="domain" description="U-box" evidence="1">
    <location>
        <begin position="25"/>
        <end position="69"/>
    </location>
</feature>
<organism evidence="2 3">
    <name type="scientific">Protopolystoma xenopodis</name>
    <dbReference type="NCBI Taxonomy" id="117903"/>
    <lineage>
        <taxon>Eukaryota</taxon>
        <taxon>Metazoa</taxon>
        <taxon>Spiralia</taxon>
        <taxon>Lophotrochozoa</taxon>
        <taxon>Platyhelminthes</taxon>
        <taxon>Monogenea</taxon>
        <taxon>Polyopisthocotylea</taxon>
        <taxon>Polystomatidea</taxon>
        <taxon>Polystomatidae</taxon>
        <taxon>Protopolystoma</taxon>
    </lineage>
</organism>
<evidence type="ECO:0000313" key="3">
    <source>
        <dbReference type="Proteomes" id="UP000784294"/>
    </source>
</evidence>
<dbReference type="InterPro" id="IPR045132">
    <property type="entry name" value="UBE4"/>
</dbReference>
<dbReference type="InterPro" id="IPR013083">
    <property type="entry name" value="Znf_RING/FYVE/PHD"/>
</dbReference>
<gene>
    <name evidence="2" type="ORF">PXEA_LOCUS6886</name>
</gene>
<dbReference type="AlphaFoldDB" id="A0A3S5A2Q4"/>
<accession>A0A3S5A2Q4</accession>
<evidence type="ECO:0000259" key="1">
    <source>
        <dbReference type="PROSITE" id="PS51698"/>
    </source>
</evidence>
<dbReference type="InterPro" id="IPR003613">
    <property type="entry name" value="Ubox_domain"/>
</dbReference>
<dbReference type="Proteomes" id="UP000784294">
    <property type="component" value="Unassembled WGS sequence"/>
</dbReference>
<reference evidence="2" key="1">
    <citation type="submission" date="2018-11" db="EMBL/GenBank/DDBJ databases">
        <authorList>
            <consortium name="Pathogen Informatics"/>
        </authorList>
    </citation>
    <scope>NUCLEOTIDE SEQUENCE</scope>
</reference>
<dbReference type="GO" id="GO:0005737">
    <property type="term" value="C:cytoplasm"/>
    <property type="evidence" value="ECO:0007669"/>
    <property type="project" value="TreeGrafter"/>
</dbReference>
<dbReference type="PANTHER" id="PTHR13931">
    <property type="entry name" value="UBIQUITINATION FACTOR E4"/>
    <property type="match status" value="1"/>
</dbReference>
<proteinExistence type="predicted"/>
<sequence>MSVPYVYEEEAKQLREEEEEADLDDAPEAFIDPIMGHLMENPVKLPSSGQIVDRKTIYQHLLKYTPKGS</sequence>
<dbReference type="PROSITE" id="PS51698">
    <property type="entry name" value="U_BOX"/>
    <property type="match status" value="1"/>
</dbReference>